<accession>A0A0L6V3R9</accession>
<reference evidence="2 3" key="1">
    <citation type="submission" date="2015-08" db="EMBL/GenBank/DDBJ databases">
        <title>Next Generation Sequencing and Analysis of the Genome of Puccinia sorghi L Schw, the Causal Agent of Maize Common Rust.</title>
        <authorList>
            <person name="Rochi L."/>
            <person name="Burguener G."/>
            <person name="Darino M."/>
            <person name="Turjanski A."/>
            <person name="Kreff E."/>
            <person name="Dieguez M.J."/>
            <person name="Sacco F."/>
        </authorList>
    </citation>
    <scope>NUCLEOTIDE SEQUENCE [LARGE SCALE GENOMIC DNA]</scope>
    <source>
        <strain evidence="2 3">RO10H11247</strain>
    </source>
</reference>
<keyword evidence="3" id="KW-1185">Reference proteome</keyword>
<evidence type="ECO:0000259" key="1">
    <source>
        <dbReference type="Pfam" id="PF12776"/>
    </source>
</evidence>
<dbReference type="Proteomes" id="UP000037035">
    <property type="component" value="Unassembled WGS sequence"/>
</dbReference>
<protein>
    <recommendedName>
        <fullName evidence="1">Myb/SANT-like domain-containing protein</fullName>
    </recommendedName>
</protein>
<dbReference type="AlphaFoldDB" id="A0A0L6V3R9"/>
<proteinExistence type="predicted"/>
<organism evidence="2 3">
    <name type="scientific">Puccinia sorghi</name>
    <dbReference type="NCBI Taxonomy" id="27349"/>
    <lineage>
        <taxon>Eukaryota</taxon>
        <taxon>Fungi</taxon>
        <taxon>Dikarya</taxon>
        <taxon>Basidiomycota</taxon>
        <taxon>Pucciniomycotina</taxon>
        <taxon>Pucciniomycetes</taxon>
        <taxon>Pucciniales</taxon>
        <taxon>Pucciniaceae</taxon>
        <taxon>Puccinia</taxon>
    </lineage>
</organism>
<dbReference type="VEuPathDB" id="FungiDB:VP01_26g1"/>
<feature type="domain" description="Myb/SANT-like" evidence="1">
    <location>
        <begin position="2"/>
        <end position="53"/>
    </location>
</feature>
<name>A0A0L6V3R9_9BASI</name>
<sequence>MNKQYGANFDCGWLKDQFDHLRNTYIDIESLRDLPGFDWRKKRIQANPATWKRLLQVSTFLSDRLLPDRGTCC</sequence>
<gene>
    <name evidence="2" type="ORF">VP01_26g1</name>
</gene>
<comment type="caution">
    <text evidence="2">The sequence shown here is derived from an EMBL/GenBank/DDBJ whole genome shotgun (WGS) entry which is preliminary data.</text>
</comment>
<dbReference type="OrthoDB" id="2497636at2759"/>
<dbReference type="Pfam" id="PF12776">
    <property type="entry name" value="Myb_DNA-bind_3"/>
    <property type="match status" value="1"/>
</dbReference>
<dbReference type="EMBL" id="LAVV01007613">
    <property type="protein sequence ID" value="KNZ55354.1"/>
    <property type="molecule type" value="Genomic_DNA"/>
</dbReference>
<dbReference type="InterPro" id="IPR024752">
    <property type="entry name" value="Myb/SANT-like_dom"/>
</dbReference>
<evidence type="ECO:0000313" key="3">
    <source>
        <dbReference type="Proteomes" id="UP000037035"/>
    </source>
</evidence>
<evidence type="ECO:0000313" key="2">
    <source>
        <dbReference type="EMBL" id="KNZ55354.1"/>
    </source>
</evidence>